<keyword evidence="2" id="KW-1185">Reference proteome</keyword>
<comment type="caution">
    <text evidence="1">The sequence shown here is derived from an EMBL/GenBank/DDBJ whole genome shotgun (WGS) entry which is preliminary data.</text>
</comment>
<dbReference type="EMBL" id="PNBA02000009">
    <property type="protein sequence ID" value="KAG6414163.1"/>
    <property type="molecule type" value="Genomic_DNA"/>
</dbReference>
<dbReference type="AlphaFoldDB" id="A0A8X8ZRE5"/>
<evidence type="ECO:0000313" key="2">
    <source>
        <dbReference type="Proteomes" id="UP000298416"/>
    </source>
</evidence>
<gene>
    <name evidence="1" type="ORF">SASPL_126881</name>
</gene>
<evidence type="ECO:0000313" key="1">
    <source>
        <dbReference type="EMBL" id="KAG6414163.1"/>
    </source>
</evidence>
<name>A0A8X8ZRE5_SALSN</name>
<reference evidence="1" key="2">
    <citation type="submission" date="2020-08" db="EMBL/GenBank/DDBJ databases">
        <title>Plant Genome Project.</title>
        <authorList>
            <person name="Zhang R.-G."/>
        </authorList>
    </citation>
    <scope>NUCLEOTIDE SEQUENCE</scope>
    <source>
        <strain evidence="1">Huo1</strain>
        <tissue evidence="1">Leaf</tissue>
    </source>
</reference>
<reference evidence="1" key="1">
    <citation type="submission" date="2018-01" db="EMBL/GenBank/DDBJ databases">
        <authorList>
            <person name="Mao J.F."/>
        </authorList>
    </citation>
    <scope>NUCLEOTIDE SEQUENCE</scope>
    <source>
        <strain evidence="1">Huo1</strain>
        <tissue evidence="1">Leaf</tissue>
    </source>
</reference>
<protein>
    <submittedName>
        <fullName evidence="1">Uncharacterized protein</fullName>
    </submittedName>
</protein>
<accession>A0A8X8ZRE5</accession>
<proteinExistence type="predicted"/>
<sequence>MCKSLTLASGGVDDLIPFPRYIHAVNTSCSEGLIPFPSFDSVWLNSGCWKTNIVKTRITYRGTYCPVGVSIFGLHLRLHL</sequence>
<organism evidence="1">
    <name type="scientific">Salvia splendens</name>
    <name type="common">Scarlet sage</name>
    <dbReference type="NCBI Taxonomy" id="180675"/>
    <lineage>
        <taxon>Eukaryota</taxon>
        <taxon>Viridiplantae</taxon>
        <taxon>Streptophyta</taxon>
        <taxon>Embryophyta</taxon>
        <taxon>Tracheophyta</taxon>
        <taxon>Spermatophyta</taxon>
        <taxon>Magnoliopsida</taxon>
        <taxon>eudicotyledons</taxon>
        <taxon>Gunneridae</taxon>
        <taxon>Pentapetalae</taxon>
        <taxon>asterids</taxon>
        <taxon>lamiids</taxon>
        <taxon>Lamiales</taxon>
        <taxon>Lamiaceae</taxon>
        <taxon>Nepetoideae</taxon>
        <taxon>Mentheae</taxon>
        <taxon>Salviinae</taxon>
        <taxon>Salvia</taxon>
        <taxon>Salvia subgen. Calosphace</taxon>
        <taxon>core Calosphace</taxon>
    </lineage>
</organism>
<dbReference type="Proteomes" id="UP000298416">
    <property type="component" value="Unassembled WGS sequence"/>
</dbReference>